<organism evidence="2 3">
    <name type="scientific">Streptomyces klenkii</name>
    <dbReference type="NCBI Taxonomy" id="1420899"/>
    <lineage>
        <taxon>Bacteria</taxon>
        <taxon>Bacillati</taxon>
        <taxon>Actinomycetota</taxon>
        <taxon>Actinomycetes</taxon>
        <taxon>Kitasatosporales</taxon>
        <taxon>Streptomycetaceae</taxon>
        <taxon>Streptomyces</taxon>
    </lineage>
</organism>
<name>A0A3B0BRG3_9ACTN</name>
<accession>A0A3B0BRG3</accession>
<dbReference type="InterPro" id="IPR046214">
    <property type="entry name" value="DUF6247"/>
</dbReference>
<feature type="region of interest" description="Disordered" evidence="1">
    <location>
        <begin position="1"/>
        <end position="20"/>
    </location>
</feature>
<proteinExistence type="predicted"/>
<dbReference type="AlphaFoldDB" id="A0A3B0BRG3"/>
<comment type="caution">
    <text evidence="2">The sequence shown here is derived from an EMBL/GenBank/DDBJ whole genome shotgun (WGS) entry which is preliminary data.</text>
</comment>
<dbReference type="Pfam" id="PF19760">
    <property type="entry name" value="DUF6247"/>
    <property type="match status" value="1"/>
</dbReference>
<protein>
    <submittedName>
        <fullName evidence="2">Uncharacterized protein</fullName>
    </submittedName>
</protein>
<dbReference type="Proteomes" id="UP000270343">
    <property type="component" value="Unassembled WGS sequence"/>
</dbReference>
<gene>
    <name evidence="2" type="ORF">D7231_08665</name>
</gene>
<evidence type="ECO:0000313" key="2">
    <source>
        <dbReference type="EMBL" id="RKN75492.1"/>
    </source>
</evidence>
<sequence length="116" mass="12789">MSARSAAQRPGGIPPMPERNPKALREAIAAHAPQLLADFDRHWKRDIADAYDLARVPAFMALWWTEYALARDPGLDARVTDLEDRAAEAGDIAEARALLEQAAHLRREAGHSEPGQ</sequence>
<keyword evidence="3" id="KW-1185">Reference proteome</keyword>
<dbReference type="EMBL" id="RBAM01000003">
    <property type="protein sequence ID" value="RKN75492.1"/>
    <property type="molecule type" value="Genomic_DNA"/>
</dbReference>
<dbReference type="RefSeq" id="WP_120754355.1">
    <property type="nucleotide sequence ID" value="NZ_JBFADQ010000015.1"/>
</dbReference>
<evidence type="ECO:0000313" key="3">
    <source>
        <dbReference type="Proteomes" id="UP000270343"/>
    </source>
</evidence>
<dbReference type="OrthoDB" id="3431428at2"/>
<evidence type="ECO:0000256" key="1">
    <source>
        <dbReference type="SAM" id="MobiDB-lite"/>
    </source>
</evidence>
<reference evidence="2 3" key="1">
    <citation type="journal article" date="2015" name="Antonie Van Leeuwenhoek">
        <title>Streptomyces klenkii sp. nov., isolated from deep marine sediment.</title>
        <authorList>
            <person name="Veyisoglu A."/>
            <person name="Sahin N."/>
        </authorList>
    </citation>
    <scope>NUCLEOTIDE SEQUENCE [LARGE SCALE GENOMIC DNA]</scope>
    <source>
        <strain evidence="2 3">KCTC 29202</strain>
    </source>
</reference>